<protein>
    <recommendedName>
        <fullName evidence="3">C2H2-type domain-containing protein</fullName>
    </recommendedName>
</protein>
<accession>A0ABD0P3L3</accession>
<sequence length="205" mass="23307">MYSYCSIDHTSRERDTISNHCSADHTISNQCSADHTIYNHCSADNTISNYYNIDHAISDHTISNHYTTECTSSLLRKGSCGACDQKKMPSLQRNLKKHIDRKHTEEPIQDINATFHLESQCIDRTNGIFTVLKVIKGHSVPLHIQLKTWGEHHKVICESHECQVNMEVAQRSGLSSYQCKHIRSVNYCTSSAEPVSLKEEILSEM</sequence>
<organism evidence="1 2">
    <name type="scientific">Cirrhinus mrigala</name>
    <name type="common">Mrigala</name>
    <dbReference type="NCBI Taxonomy" id="683832"/>
    <lineage>
        <taxon>Eukaryota</taxon>
        <taxon>Metazoa</taxon>
        <taxon>Chordata</taxon>
        <taxon>Craniata</taxon>
        <taxon>Vertebrata</taxon>
        <taxon>Euteleostomi</taxon>
        <taxon>Actinopterygii</taxon>
        <taxon>Neopterygii</taxon>
        <taxon>Teleostei</taxon>
        <taxon>Ostariophysi</taxon>
        <taxon>Cypriniformes</taxon>
        <taxon>Cyprinidae</taxon>
        <taxon>Labeoninae</taxon>
        <taxon>Labeonini</taxon>
        <taxon>Cirrhinus</taxon>
    </lineage>
</organism>
<dbReference type="Proteomes" id="UP001529510">
    <property type="component" value="Unassembled WGS sequence"/>
</dbReference>
<proteinExistence type="predicted"/>
<reference evidence="1 2" key="1">
    <citation type="submission" date="2024-05" db="EMBL/GenBank/DDBJ databases">
        <title>Genome sequencing and assembly of Indian major carp, Cirrhinus mrigala (Hamilton, 1822).</title>
        <authorList>
            <person name="Mohindra V."/>
            <person name="Chowdhury L.M."/>
            <person name="Lal K."/>
            <person name="Jena J.K."/>
        </authorList>
    </citation>
    <scope>NUCLEOTIDE SEQUENCE [LARGE SCALE GENOMIC DNA]</scope>
    <source>
        <strain evidence="1">CM1030</strain>
        <tissue evidence="1">Blood</tissue>
    </source>
</reference>
<dbReference type="AlphaFoldDB" id="A0ABD0P3L3"/>
<comment type="caution">
    <text evidence="1">The sequence shown here is derived from an EMBL/GenBank/DDBJ whole genome shotgun (WGS) entry which is preliminary data.</text>
</comment>
<evidence type="ECO:0000313" key="2">
    <source>
        <dbReference type="Proteomes" id="UP001529510"/>
    </source>
</evidence>
<keyword evidence="2" id="KW-1185">Reference proteome</keyword>
<feature type="non-terminal residue" evidence="1">
    <location>
        <position position="205"/>
    </location>
</feature>
<evidence type="ECO:0008006" key="3">
    <source>
        <dbReference type="Google" id="ProtNLM"/>
    </source>
</evidence>
<name>A0ABD0P3L3_CIRMR</name>
<evidence type="ECO:0000313" key="1">
    <source>
        <dbReference type="EMBL" id="KAL0168677.1"/>
    </source>
</evidence>
<dbReference type="EMBL" id="JAMKFB020000018">
    <property type="protein sequence ID" value="KAL0168677.1"/>
    <property type="molecule type" value="Genomic_DNA"/>
</dbReference>
<gene>
    <name evidence="1" type="ORF">M9458_036899</name>
</gene>